<keyword evidence="6 8" id="KW-1133">Transmembrane helix</keyword>
<evidence type="ECO:0000313" key="9">
    <source>
        <dbReference type="EMBL" id="MFC4712898.1"/>
    </source>
</evidence>
<keyword evidence="3 8" id="KW-0813">Transport</keyword>
<name>A0ABV9MCM5_9BACL</name>
<dbReference type="EMBL" id="JBHSGL010000005">
    <property type="protein sequence ID" value="MFC4712898.1"/>
    <property type="molecule type" value="Genomic_DNA"/>
</dbReference>
<organism evidence="9 10">
    <name type="scientific">Planococcus dechangensis</name>
    <dbReference type="NCBI Taxonomy" id="1176255"/>
    <lineage>
        <taxon>Bacteria</taxon>
        <taxon>Bacillati</taxon>
        <taxon>Bacillota</taxon>
        <taxon>Bacilli</taxon>
        <taxon>Bacillales</taxon>
        <taxon>Caryophanaceae</taxon>
        <taxon>Planococcus</taxon>
    </lineage>
</organism>
<dbReference type="Gene3D" id="1.20.1740.10">
    <property type="entry name" value="Amino acid/polyamine transporter I"/>
    <property type="match status" value="1"/>
</dbReference>
<comment type="caution">
    <text evidence="9">The sequence shown here is derived from an EMBL/GenBank/DDBJ whole genome shotgun (WGS) entry which is preliminary data.</text>
</comment>
<dbReference type="RefSeq" id="WP_377278398.1">
    <property type="nucleotide sequence ID" value="NZ_JBHSGL010000005.1"/>
</dbReference>
<evidence type="ECO:0000256" key="7">
    <source>
        <dbReference type="ARBA" id="ARBA00023136"/>
    </source>
</evidence>
<evidence type="ECO:0000313" key="10">
    <source>
        <dbReference type="Proteomes" id="UP001595932"/>
    </source>
</evidence>
<comment type="similarity">
    <text evidence="2 8">Belongs to the alanine or glycine:cation symporter (AGCS) (TC 2.A.25) family.</text>
</comment>
<dbReference type="PRINTS" id="PR00175">
    <property type="entry name" value="NAALASMPORT"/>
</dbReference>
<dbReference type="PANTHER" id="PTHR30330:SF3">
    <property type="entry name" value="TRANSCRIPTIONAL REGULATOR, LRP FAMILY"/>
    <property type="match status" value="1"/>
</dbReference>
<accession>A0ABV9MCM5</accession>
<dbReference type="PROSITE" id="PS00873">
    <property type="entry name" value="NA_ALANINE_SYMP"/>
    <property type="match status" value="1"/>
</dbReference>
<evidence type="ECO:0000256" key="4">
    <source>
        <dbReference type="ARBA" id="ARBA00022475"/>
    </source>
</evidence>
<feature type="transmembrane region" description="Helical" evidence="8">
    <location>
        <begin position="177"/>
        <end position="199"/>
    </location>
</feature>
<evidence type="ECO:0000256" key="5">
    <source>
        <dbReference type="ARBA" id="ARBA00022692"/>
    </source>
</evidence>
<feature type="transmembrane region" description="Helical" evidence="8">
    <location>
        <begin position="98"/>
        <end position="120"/>
    </location>
</feature>
<feature type="transmembrane region" description="Helical" evidence="8">
    <location>
        <begin position="211"/>
        <end position="232"/>
    </location>
</feature>
<feature type="transmembrane region" description="Helical" evidence="8">
    <location>
        <begin position="300"/>
        <end position="327"/>
    </location>
</feature>
<dbReference type="NCBIfam" id="TIGR00835">
    <property type="entry name" value="agcS"/>
    <property type="match status" value="1"/>
</dbReference>
<keyword evidence="5 8" id="KW-0812">Transmembrane</keyword>
<evidence type="ECO:0000256" key="3">
    <source>
        <dbReference type="ARBA" id="ARBA00022448"/>
    </source>
</evidence>
<evidence type="ECO:0000256" key="1">
    <source>
        <dbReference type="ARBA" id="ARBA00004651"/>
    </source>
</evidence>
<feature type="transmembrane region" description="Helical" evidence="8">
    <location>
        <begin position="347"/>
        <end position="374"/>
    </location>
</feature>
<feature type="transmembrane region" description="Helical" evidence="8">
    <location>
        <begin position="147"/>
        <end position="165"/>
    </location>
</feature>
<keyword evidence="4 8" id="KW-1003">Cell membrane</keyword>
<feature type="transmembrane region" description="Helical" evidence="8">
    <location>
        <begin position="238"/>
        <end position="262"/>
    </location>
</feature>
<protein>
    <submittedName>
        <fullName evidence="9">Alanine/glycine:cation symporter family protein</fullName>
    </submittedName>
</protein>
<feature type="transmembrane region" description="Helical" evidence="8">
    <location>
        <begin position="381"/>
        <end position="404"/>
    </location>
</feature>
<proteinExistence type="inferred from homology"/>
<evidence type="ECO:0000256" key="2">
    <source>
        <dbReference type="ARBA" id="ARBA00009261"/>
    </source>
</evidence>
<evidence type="ECO:0000256" key="6">
    <source>
        <dbReference type="ARBA" id="ARBA00022989"/>
    </source>
</evidence>
<dbReference type="Pfam" id="PF01235">
    <property type="entry name" value="Na_Ala_symp"/>
    <property type="match status" value="1"/>
</dbReference>
<comment type="subcellular location">
    <subcellularLocation>
        <location evidence="1 8">Cell membrane</location>
        <topology evidence="1 8">Multi-pass membrane protein</topology>
    </subcellularLocation>
</comment>
<feature type="transmembrane region" description="Helical" evidence="8">
    <location>
        <begin position="12"/>
        <end position="31"/>
    </location>
</feature>
<feature type="transmembrane region" description="Helical" evidence="8">
    <location>
        <begin position="410"/>
        <end position="432"/>
    </location>
</feature>
<dbReference type="PANTHER" id="PTHR30330">
    <property type="entry name" value="AGSS FAMILY TRANSPORTER, SODIUM-ALANINE"/>
    <property type="match status" value="1"/>
</dbReference>
<keyword evidence="7 8" id="KW-0472">Membrane</keyword>
<gene>
    <name evidence="9" type="ORF">ACFO5U_08510</name>
</gene>
<keyword evidence="10" id="KW-1185">Reference proteome</keyword>
<keyword evidence="8" id="KW-0769">Symport</keyword>
<feature type="transmembrane region" description="Helical" evidence="8">
    <location>
        <begin position="67"/>
        <end position="92"/>
    </location>
</feature>
<evidence type="ECO:0000256" key="8">
    <source>
        <dbReference type="RuleBase" id="RU363064"/>
    </source>
</evidence>
<reference evidence="10" key="1">
    <citation type="journal article" date="2019" name="Int. J. Syst. Evol. Microbiol.">
        <title>The Global Catalogue of Microorganisms (GCM) 10K type strain sequencing project: providing services to taxonomists for standard genome sequencing and annotation.</title>
        <authorList>
            <consortium name="The Broad Institute Genomics Platform"/>
            <consortium name="The Broad Institute Genome Sequencing Center for Infectious Disease"/>
            <person name="Wu L."/>
            <person name="Ma J."/>
        </authorList>
    </citation>
    <scope>NUCLEOTIDE SEQUENCE [LARGE SCALE GENOMIC DNA]</scope>
    <source>
        <strain evidence="10">CGMCC 1.12151</strain>
    </source>
</reference>
<dbReference type="Proteomes" id="UP001595932">
    <property type="component" value="Unassembled WGS sequence"/>
</dbReference>
<sequence>MERFLQGIAEFSAWLWGIPLITMLLVSGLFMTFKLGFFQFRYFGYILGQTFGSVFKKPKGEGTVTPFQALTSSLSSTIGAANIVGVPAAIMFGGPGAIFWMWVIALIGMALKFAESVLAVEYREKNANGEFVGGPMYYMTKGLNMKWLGIWFSFALMIELIPSIMVQGNSIASTVEATFNVPALWTGIITAVLVSIVVFGGIQRIGKVTEIFVPFMALFYVGGAFVILLMNVSAIPQFFMLVFSNAFSPAPVMGGFAGAAIVEVIRWGFARGLYSNEAGLGTAPIAHAAATTDHPVRQGFWAVVGIVVDTLVVCTATAFVILSSGVWMEDGAMENSSALTSLAFEAYFGDFGAILVTIALIFFVLSTILVVIFYGAKQAEFLFGLKAAHGMQVVYIAAVILGAVGAAEVIWGFLDIMLAAILIPNIIAILLLRNKVKELTVEFFTADPYYKKDMKEKRLKKKRKAAREGYES</sequence>
<dbReference type="InterPro" id="IPR001463">
    <property type="entry name" value="Na/Ala_symport"/>
</dbReference>